<gene>
    <name evidence="1" type="ORF">FCALED_LOCUS13637</name>
</gene>
<proteinExistence type="predicted"/>
<keyword evidence="2" id="KW-1185">Reference proteome</keyword>
<evidence type="ECO:0000313" key="1">
    <source>
        <dbReference type="EMBL" id="CAG8704523.1"/>
    </source>
</evidence>
<dbReference type="Proteomes" id="UP000789570">
    <property type="component" value="Unassembled WGS sequence"/>
</dbReference>
<comment type="caution">
    <text evidence="1">The sequence shown here is derived from an EMBL/GenBank/DDBJ whole genome shotgun (WGS) entry which is preliminary data.</text>
</comment>
<accession>A0A9N9HT97</accession>
<dbReference type="AlphaFoldDB" id="A0A9N9HT97"/>
<feature type="non-terminal residue" evidence="1">
    <location>
        <position position="1"/>
    </location>
</feature>
<sequence length="74" mass="8807">LQGKEPLENDNNMTNYIKSNNKYDTHFLDNQKINLNDAENKDYNSEDKMKDYLKEIDAKNIDGDSNNEIIRFKY</sequence>
<name>A0A9N9HT97_9GLOM</name>
<evidence type="ECO:0000313" key="2">
    <source>
        <dbReference type="Proteomes" id="UP000789570"/>
    </source>
</evidence>
<dbReference type="EMBL" id="CAJVPQ010008201">
    <property type="protein sequence ID" value="CAG8704523.1"/>
    <property type="molecule type" value="Genomic_DNA"/>
</dbReference>
<organism evidence="1 2">
    <name type="scientific">Funneliformis caledonium</name>
    <dbReference type="NCBI Taxonomy" id="1117310"/>
    <lineage>
        <taxon>Eukaryota</taxon>
        <taxon>Fungi</taxon>
        <taxon>Fungi incertae sedis</taxon>
        <taxon>Mucoromycota</taxon>
        <taxon>Glomeromycotina</taxon>
        <taxon>Glomeromycetes</taxon>
        <taxon>Glomerales</taxon>
        <taxon>Glomeraceae</taxon>
        <taxon>Funneliformis</taxon>
    </lineage>
</organism>
<protein>
    <submittedName>
        <fullName evidence="1">12451_t:CDS:1</fullName>
    </submittedName>
</protein>
<reference evidence="1" key="1">
    <citation type="submission" date="2021-06" db="EMBL/GenBank/DDBJ databases">
        <authorList>
            <person name="Kallberg Y."/>
            <person name="Tangrot J."/>
            <person name="Rosling A."/>
        </authorList>
    </citation>
    <scope>NUCLEOTIDE SEQUENCE</scope>
    <source>
        <strain evidence="1">UK204</strain>
    </source>
</reference>